<dbReference type="Proteomes" id="UP000509704">
    <property type="component" value="Chromosome 7"/>
</dbReference>
<accession>A0A7H9B7B5</accession>
<keyword evidence="3" id="KW-1185">Reference proteome</keyword>
<dbReference type="EMBL" id="CP058610">
    <property type="protein sequence ID" value="QLG74601.1"/>
    <property type="molecule type" value="Genomic_DNA"/>
</dbReference>
<dbReference type="KEGG" id="zmk:HG535_0G04840"/>
<keyword evidence="1" id="KW-1133">Transmembrane helix</keyword>
<dbReference type="RefSeq" id="XP_037146326.1">
    <property type="nucleotide sequence ID" value="XM_037290431.1"/>
</dbReference>
<feature type="transmembrane region" description="Helical" evidence="1">
    <location>
        <begin position="98"/>
        <end position="118"/>
    </location>
</feature>
<name>A0A7H9B7B5_ZYGMR</name>
<evidence type="ECO:0000313" key="2">
    <source>
        <dbReference type="EMBL" id="QLG74601.1"/>
    </source>
</evidence>
<gene>
    <name evidence="2" type="ORF">HG535_0G04840</name>
</gene>
<evidence type="ECO:0000313" key="3">
    <source>
        <dbReference type="Proteomes" id="UP000509704"/>
    </source>
</evidence>
<keyword evidence="1" id="KW-0812">Transmembrane</keyword>
<protein>
    <submittedName>
        <fullName evidence="2">Uncharacterized protein</fullName>
    </submittedName>
</protein>
<dbReference type="AlphaFoldDB" id="A0A7H9B7B5"/>
<reference evidence="2 3" key="1">
    <citation type="submission" date="2020-07" db="EMBL/GenBank/DDBJ databases">
        <title>The yeast mating-type switching endonuclease HO is a domesticated member of an unorthodox homing genetic element family.</title>
        <authorList>
            <person name="Coughlan A.Y."/>
            <person name="Lombardi L."/>
            <person name="Braun-Galleani S."/>
            <person name="Martos A.R."/>
            <person name="Galeote V."/>
            <person name="Bigey F."/>
            <person name="Dequin S."/>
            <person name="Byrne K.P."/>
            <person name="Wolfe K.H."/>
        </authorList>
    </citation>
    <scope>NUCLEOTIDE SEQUENCE [LARGE SCALE GENOMIC DNA]</scope>
    <source>
        <strain evidence="2 3">NRRL Y-6702</strain>
    </source>
</reference>
<dbReference type="GeneID" id="59238384"/>
<sequence length="150" mass="17399">MRYCLLYKFRCRVSLRVKMNFSGEAPPCWNRDHDPPPSYAMQTIDKASVVVVERELTMECYETFNARVKRLSSSLYAKTKTKLFGILQSIWFKRVLKFIAAFNTFQIIAFFTVSALLVTTRIGPGDEELVMRNVPDDYVDYRDLSSGIML</sequence>
<keyword evidence="1" id="KW-0472">Membrane</keyword>
<evidence type="ECO:0000256" key="1">
    <source>
        <dbReference type="SAM" id="Phobius"/>
    </source>
</evidence>
<organism evidence="2 3">
    <name type="scientific">Zygotorulaspora mrakii</name>
    <name type="common">Zygosaccharomyces mrakii</name>
    <dbReference type="NCBI Taxonomy" id="42260"/>
    <lineage>
        <taxon>Eukaryota</taxon>
        <taxon>Fungi</taxon>
        <taxon>Dikarya</taxon>
        <taxon>Ascomycota</taxon>
        <taxon>Saccharomycotina</taxon>
        <taxon>Saccharomycetes</taxon>
        <taxon>Saccharomycetales</taxon>
        <taxon>Saccharomycetaceae</taxon>
        <taxon>Zygotorulaspora</taxon>
    </lineage>
</organism>
<proteinExistence type="predicted"/>